<gene>
    <name evidence="1" type="ORF">K402DRAFT_181716</name>
</gene>
<protein>
    <submittedName>
        <fullName evidence="1">Uncharacterized protein</fullName>
    </submittedName>
</protein>
<evidence type="ECO:0000313" key="1">
    <source>
        <dbReference type="EMBL" id="KAF1983065.1"/>
    </source>
</evidence>
<evidence type="ECO:0000313" key="2">
    <source>
        <dbReference type="Proteomes" id="UP000800041"/>
    </source>
</evidence>
<reference evidence="1" key="1">
    <citation type="journal article" date="2020" name="Stud. Mycol.">
        <title>101 Dothideomycetes genomes: a test case for predicting lifestyles and emergence of pathogens.</title>
        <authorList>
            <person name="Haridas S."/>
            <person name="Albert R."/>
            <person name="Binder M."/>
            <person name="Bloem J."/>
            <person name="Labutti K."/>
            <person name="Salamov A."/>
            <person name="Andreopoulos B."/>
            <person name="Baker S."/>
            <person name="Barry K."/>
            <person name="Bills G."/>
            <person name="Bluhm B."/>
            <person name="Cannon C."/>
            <person name="Castanera R."/>
            <person name="Culley D."/>
            <person name="Daum C."/>
            <person name="Ezra D."/>
            <person name="Gonzalez J."/>
            <person name="Henrissat B."/>
            <person name="Kuo A."/>
            <person name="Liang C."/>
            <person name="Lipzen A."/>
            <person name="Lutzoni F."/>
            <person name="Magnuson J."/>
            <person name="Mondo S."/>
            <person name="Nolan M."/>
            <person name="Ohm R."/>
            <person name="Pangilinan J."/>
            <person name="Park H.-J."/>
            <person name="Ramirez L."/>
            <person name="Alfaro M."/>
            <person name="Sun H."/>
            <person name="Tritt A."/>
            <person name="Yoshinaga Y."/>
            <person name="Zwiers L.-H."/>
            <person name="Turgeon B."/>
            <person name="Goodwin S."/>
            <person name="Spatafora J."/>
            <person name="Crous P."/>
            <person name="Grigoriev I."/>
        </authorList>
    </citation>
    <scope>NUCLEOTIDE SEQUENCE</scope>
    <source>
        <strain evidence="1">CBS 113979</strain>
    </source>
</reference>
<keyword evidence="2" id="KW-1185">Reference proteome</keyword>
<sequence length="205" mass="22847">MLQSMLRKQDNWLESTGWKSGCVLRGGRTAASTFLPCDDTRLAHKRHVKEADFPEVPPVESWTFHWPRCNLGHLSSHHFLHSLRLLGFRSAYVVIPISTSLCAGIFPLPSPLSNPLLKELAPSKQGRQRAVRTATRWLTSQVILLSDIVFDDHRPLIGAGSNSGVLRPLSISVFEAGPTRLSLFRHNREIGGGRHGIAWLMTLAM</sequence>
<organism evidence="1 2">
    <name type="scientific">Aulographum hederae CBS 113979</name>
    <dbReference type="NCBI Taxonomy" id="1176131"/>
    <lineage>
        <taxon>Eukaryota</taxon>
        <taxon>Fungi</taxon>
        <taxon>Dikarya</taxon>
        <taxon>Ascomycota</taxon>
        <taxon>Pezizomycotina</taxon>
        <taxon>Dothideomycetes</taxon>
        <taxon>Pleosporomycetidae</taxon>
        <taxon>Aulographales</taxon>
        <taxon>Aulographaceae</taxon>
    </lineage>
</organism>
<name>A0A6G1GQ47_9PEZI</name>
<dbReference type="AlphaFoldDB" id="A0A6G1GQ47"/>
<dbReference type="Proteomes" id="UP000800041">
    <property type="component" value="Unassembled WGS sequence"/>
</dbReference>
<proteinExistence type="predicted"/>
<dbReference type="EMBL" id="ML977178">
    <property type="protein sequence ID" value="KAF1983065.1"/>
    <property type="molecule type" value="Genomic_DNA"/>
</dbReference>
<accession>A0A6G1GQ47</accession>